<dbReference type="InterPro" id="IPR012914">
    <property type="entry name" value="PucR_dom"/>
</dbReference>
<gene>
    <name evidence="2" type="ORF">DIW82_10025</name>
</gene>
<dbReference type="AlphaFoldDB" id="A0A3D4T0Q4"/>
<dbReference type="EMBL" id="DQID01000257">
    <property type="protein sequence ID" value="HCT15093.1"/>
    <property type="molecule type" value="Genomic_DNA"/>
</dbReference>
<feature type="non-terminal residue" evidence="2">
    <location>
        <position position="267"/>
    </location>
</feature>
<accession>A0A3D4T0Q4</accession>
<name>A0A3D4T0Q4_9CORY</name>
<organism evidence="2 3">
    <name type="scientific">Corynebacterium nuruki</name>
    <dbReference type="NCBI Taxonomy" id="1032851"/>
    <lineage>
        <taxon>Bacteria</taxon>
        <taxon>Bacillati</taxon>
        <taxon>Actinomycetota</taxon>
        <taxon>Actinomycetes</taxon>
        <taxon>Mycobacteriales</taxon>
        <taxon>Corynebacteriaceae</taxon>
        <taxon>Corynebacterium</taxon>
    </lineage>
</organism>
<dbReference type="Proteomes" id="UP000261739">
    <property type="component" value="Unassembled WGS sequence"/>
</dbReference>
<evidence type="ECO:0000313" key="3">
    <source>
        <dbReference type="Proteomes" id="UP000261739"/>
    </source>
</evidence>
<dbReference type="STRING" id="863239.GCA_000213935_00876"/>
<evidence type="ECO:0000259" key="1">
    <source>
        <dbReference type="Pfam" id="PF07905"/>
    </source>
</evidence>
<feature type="domain" description="Purine catabolism PurC-like" evidence="1">
    <location>
        <begin position="36"/>
        <end position="127"/>
    </location>
</feature>
<proteinExistence type="predicted"/>
<dbReference type="Pfam" id="PF07905">
    <property type="entry name" value="PucR"/>
    <property type="match status" value="1"/>
</dbReference>
<evidence type="ECO:0000313" key="2">
    <source>
        <dbReference type="EMBL" id="HCT15093.1"/>
    </source>
</evidence>
<reference evidence="2 3" key="1">
    <citation type="journal article" date="2018" name="Nat. Biotechnol.">
        <title>A standardized bacterial taxonomy based on genome phylogeny substantially revises the tree of life.</title>
        <authorList>
            <person name="Parks D.H."/>
            <person name="Chuvochina M."/>
            <person name="Waite D.W."/>
            <person name="Rinke C."/>
            <person name="Skarshewski A."/>
            <person name="Chaumeil P.A."/>
            <person name="Hugenholtz P."/>
        </authorList>
    </citation>
    <scope>NUCLEOTIDE SEQUENCE [LARGE SCALE GENOMIC DNA]</scope>
    <source>
        <strain evidence="2">UBA11247</strain>
    </source>
</reference>
<sequence length="267" mass="28726">MPELLPLTWLRAQEHLDLRAVVPAAPTGGTVGFSVIQPTELLDPREFLEPHAVVLTVGVALSRETDPFPDYVARLAEAQVTAIGVGTGLLYPTVPTALADAARDHGIALFEVPRHTAFISILNTVADERARRARRAQDQLLAVQEQLSAAAVRGGLETLLTDTASHLAAAVAVTDEAGRLEGRCDRTGTDGTVLSAVDTARGLPRSSAGQDDGRWWIVQRMTRQGDRLHLIAVVADHPFSSHDRAVLKHAAGLADILLQRPTYLRKS</sequence>
<comment type="caution">
    <text evidence="2">The sequence shown here is derived from an EMBL/GenBank/DDBJ whole genome shotgun (WGS) entry which is preliminary data.</text>
</comment>
<protein>
    <submittedName>
        <fullName evidence="2">PucR family transcriptional regulator</fullName>
    </submittedName>
</protein>